<keyword evidence="2" id="KW-1185">Reference proteome</keyword>
<organism evidence="1 2">
    <name type="scientific">Clostridium mobile</name>
    <dbReference type="NCBI Taxonomy" id="2841512"/>
    <lineage>
        <taxon>Bacteria</taxon>
        <taxon>Bacillati</taxon>
        <taxon>Bacillota</taxon>
        <taxon>Clostridia</taxon>
        <taxon>Eubacteriales</taxon>
        <taxon>Clostridiaceae</taxon>
        <taxon>Clostridium</taxon>
    </lineage>
</organism>
<sequence>MAKYICSICGMIINEKNSSFNKEAFEKKNTLEDIKHCPFCGVDKKYIGDEKEVELINKKIEGLSSDALKILDHATKLEVFNGDFYKKASLIAKDKKIKDMFEALANIEYMHARVHKTLGGFKELPKLRDMDYSKYNSDDILIKIANKREQHAVHYYTKYYSVLNSKTLEDIFNAFISVEKDHINLTINI</sequence>
<protein>
    <submittedName>
        <fullName evidence="1">Metal-iron-binding protein</fullName>
    </submittedName>
</protein>
<evidence type="ECO:0000313" key="2">
    <source>
        <dbReference type="Proteomes" id="UP000726170"/>
    </source>
</evidence>
<evidence type="ECO:0000313" key="1">
    <source>
        <dbReference type="EMBL" id="MBU5484882.1"/>
    </source>
</evidence>
<accession>A0ABS6EJC0</accession>
<dbReference type="CDD" id="cd00350">
    <property type="entry name" value="rubredoxin_like"/>
    <property type="match status" value="1"/>
</dbReference>
<dbReference type="RefSeq" id="WP_216439404.1">
    <property type="nucleotide sequence ID" value="NZ_JAHLQF010000002.1"/>
</dbReference>
<reference evidence="1 2" key="1">
    <citation type="submission" date="2021-06" db="EMBL/GenBank/DDBJ databases">
        <authorList>
            <person name="Sun Q."/>
            <person name="Li D."/>
        </authorList>
    </citation>
    <scope>NUCLEOTIDE SEQUENCE [LARGE SCALE GENOMIC DNA]</scope>
    <source>
        <strain evidence="1 2">MSJ-11</strain>
    </source>
</reference>
<comment type="caution">
    <text evidence="1">The sequence shown here is derived from an EMBL/GenBank/DDBJ whole genome shotgun (WGS) entry which is preliminary data.</text>
</comment>
<dbReference type="EMBL" id="JAHLQF010000002">
    <property type="protein sequence ID" value="MBU5484882.1"/>
    <property type="molecule type" value="Genomic_DNA"/>
</dbReference>
<gene>
    <name evidence="1" type="ORF">KQI86_11095</name>
</gene>
<dbReference type="Proteomes" id="UP000726170">
    <property type="component" value="Unassembled WGS sequence"/>
</dbReference>
<proteinExistence type="predicted"/>
<name>A0ABS6EJC0_9CLOT</name>